<name>A0A7I8XIK8_BURXY</name>
<dbReference type="Proteomes" id="UP000582659">
    <property type="component" value="Unassembled WGS sequence"/>
</dbReference>
<organism evidence="3 4">
    <name type="scientific">Bursaphelenchus xylophilus</name>
    <name type="common">Pinewood nematode worm</name>
    <name type="synonym">Aphelenchoides xylophilus</name>
    <dbReference type="NCBI Taxonomy" id="6326"/>
    <lineage>
        <taxon>Eukaryota</taxon>
        <taxon>Metazoa</taxon>
        <taxon>Ecdysozoa</taxon>
        <taxon>Nematoda</taxon>
        <taxon>Chromadorea</taxon>
        <taxon>Rhabditida</taxon>
        <taxon>Tylenchina</taxon>
        <taxon>Tylenchomorpha</taxon>
        <taxon>Aphelenchoidea</taxon>
        <taxon>Aphelenchoididae</taxon>
        <taxon>Bursaphelenchus</taxon>
    </lineage>
</organism>
<evidence type="ECO:0000313" key="3">
    <source>
        <dbReference type="EMBL" id="CAD5232528.1"/>
    </source>
</evidence>
<evidence type="ECO:0000256" key="1">
    <source>
        <dbReference type="SAM" id="MobiDB-lite"/>
    </source>
</evidence>
<feature type="chain" id="PRO_5036400126" evidence="2">
    <location>
        <begin position="22"/>
        <end position="883"/>
    </location>
</feature>
<comment type="caution">
    <text evidence="3">The sequence shown here is derived from an EMBL/GenBank/DDBJ whole genome shotgun (WGS) entry which is preliminary data.</text>
</comment>
<feature type="compositionally biased region" description="Gly residues" evidence="1">
    <location>
        <begin position="634"/>
        <end position="681"/>
    </location>
</feature>
<sequence>MDWRTAPWLAIFVLSWCTVLAIDDLHSAYERTPGKIHLTGIRRISRPVIRGAPTAVRPHPHQLPLQHTGTEQLEHINQEPHLEHHVELEHHERPKVRQTADVRIGAPMAAIPPNVPSFPVVKDEEDGANHFSESLEERELSPYLHRPRRPNRLRWLPAEEGQYLRSLQRSQFHHPQAYRPVENALGREVERQRRIQARWRKIGPLVGPTGSRFQKMRLVQQKNWRHPSTTPAPSTTISTSRITQIPSSTFKSSRAPPIKYVTPSTARPYTAHVVSPAEMAIKATEQTLVDESLATNNIRRQPPARVSAPSFSDFSETPLVDKPPKPARAFGQQIASPFPRRRNLGRHVQGPVLAPLPENPAPIQTAQTRNVLQPTADDGPRIVEDFTPSALPVAETNNGDYHHRQLGMKAEKRFKLVPNRLSYRPRLTIRRPGDKPQARAGSQHGSNTPIQLPGLTSFDPDQRRPLPESNLPQPIAAHATPKHRGQSAMKRPVVTSWDTEGDSGSDSGVPPESAIKSGSSADSGAFSDSAAGFPDSAAGSSLGSGGGSRPDGPPPDEEPSGAAFGSFGTPPPGFNEAFGLNGELPNGENVEVEPPTTVATTTTQRPRPTPPEAPLVIPENSGLRPVAPPKELQGGFGSSGGRSPFGGGGFGGGGGSLGGSGFGGNSGGFGGGGGGFGGGGGTPPPKPKPQPEGPKEEDFFTGDSALLPNKRGPTGDGYGPPVFPGQAIPPPVPAVSVGGEAAGIPPYGDEIGAQHVMEVTENTPTTVKPSALLSILNKADEGFNQVISHVEAGTPVEAALVDIMEVALGSQKLDSQAKLLSHVDRTIGLDNLQRLQRWMNTGGAFDMVKEQFAKILQNYKPPPERQITIPPQFEYLLQPERGG</sequence>
<dbReference type="Proteomes" id="UP000659654">
    <property type="component" value="Unassembled WGS sequence"/>
</dbReference>
<feature type="region of interest" description="Disordered" evidence="1">
    <location>
        <begin position="422"/>
        <end position="714"/>
    </location>
</feature>
<feature type="compositionally biased region" description="Polar residues" evidence="1">
    <location>
        <begin position="496"/>
        <end position="506"/>
    </location>
</feature>
<feature type="compositionally biased region" description="Low complexity" evidence="1">
    <location>
        <begin position="517"/>
        <end position="541"/>
    </location>
</feature>
<dbReference type="EMBL" id="CAJFCV020000005">
    <property type="protein sequence ID" value="CAG9125128.1"/>
    <property type="molecule type" value="Genomic_DNA"/>
</dbReference>
<keyword evidence="4" id="KW-1185">Reference proteome</keyword>
<evidence type="ECO:0000256" key="2">
    <source>
        <dbReference type="SAM" id="SignalP"/>
    </source>
</evidence>
<feature type="compositionally biased region" description="Low complexity" evidence="1">
    <location>
        <begin position="592"/>
        <end position="606"/>
    </location>
</feature>
<feature type="compositionally biased region" description="Pro residues" evidence="1">
    <location>
        <begin position="682"/>
        <end position="692"/>
    </location>
</feature>
<feature type="region of interest" description="Disordered" evidence="1">
    <location>
        <begin position="302"/>
        <end position="325"/>
    </location>
</feature>
<accession>A0A7I8XIK8</accession>
<protein>
    <submittedName>
        <fullName evidence="3">(pine wood nematode) hypothetical protein</fullName>
    </submittedName>
</protein>
<evidence type="ECO:0000313" key="4">
    <source>
        <dbReference type="Proteomes" id="UP000659654"/>
    </source>
</evidence>
<dbReference type="OrthoDB" id="5828708at2759"/>
<dbReference type="EMBL" id="CAJFDI010000005">
    <property type="protein sequence ID" value="CAD5232528.1"/>
    <property type="molecule type" value="Genomic_DNA"/>
</dbReference>
<dbReference type="AlphaFoldDB" id="A0A7I8XIK8"/>
<proteinExistence type="predicted"/>
<feature type="signal peptide" evidence="2">
    <location>
        <begin position="1"/>
        <end position="21"/>
    </location>
</feature>
<reference evidence="3" key="1">
    <citation type="submission" date="2020-09" db="EMBL/GenBank/DDBJ databases">
        <authorList>
            <person name="Kikuchi T."/>
        </authorList>
    </citation>
    <scope>NUCLEOTIDE SEQUENCE</scope>
    <source>
        <strain evidence="3">Ka4C1</strain>
    </source>
</reference>
<keyword evidence="2" id="KW-0732">Signal</keyword>
<gene>
    <name evidence="3" type="ORF">BXYJ_LOCUS12619</name>
</gene>